<feature type="non-terminal residue" evidence="2">
    <location>
        <position position="70"/>
    </location>
</feature>
<organism evidence="2 3">
    <name type="scientific">Stegodyphus mimosarum</name>
    <name type="common">African social velvet spider</name>
    <dbReference type="NCBI Taxonomy" id="407821"/>
    <lineage>
        <taxon>Eukaryota</taxon>
        <taxon>Metazoa</taxon>
        <taxon>Ecdysozoa</taxon>
        <taxon>Arthropoda</taxon>
        <taxon>Chelicerata</taxon>
        <taxon>Arachnida</taxon>
        <taxon>Araneae</taxon>
        <taxon>Araneomorphae</taxon>
        <taxon>Entelegynae</taxon>
        <taxon>Eresoidea</taxon>
        <taxon>Eresidae</taxon>
        <taxon>Stegodyphus</taxon>
    </lineage>
</organism>
<dbReference type="EMBL" id="KK115871">
    <property type="protein sequence ID" value="KFM66250.1"/>
    <property type="molecule type" value="Genomic_DNA"/>
</dbReference>
<feature type="region of interest" description="Disordered" evidence="1">
    <location>
        <begin position="1"/>
        <end position="20"/>
    </location>
</feature>
<evidence type="ECO:0000313" key="3">
    <source>
        <dbReference type="Proteomes" id="UP000054359"/>
    </source>
</evidence>
<gene>
    <name evidence="2" type="ORF">X975_21229</name>
</gene>
<dbReference type="Proteomes" id="UP000054359">
    <property type="component" value="Unassembled WGS sequence"/>
</dbReference>
<proteinExistence type="predicted"/>
<evidence type="ECO:0000256" key="1">
    <source>
        <dbReference type="SAM" id="MobiDB-lite"/>
    </source>
</evidence>
<name>A0A087TMB1_STEMI</name>
<evidence type="ECO:0000313" key="2">
    <source>
        <dbReference type="EMBL" id="KFM66250.1"/>
    </source>
</evidence>
<accession>A0A087TMB1</accession>
<dbReference type="AlphaFoldDB" id="A0A087TMB1"/>
<dbReference type="OrthoDB" id="444265at2759"/>
<sequence length="70" mass="7696">MIDEVLPQGPVTGTPEDGDFTKDLSSILKNLKRVEQGLDVLSSILENGRDPEPGVEEKTPLPQNFFVVNM</sequence>
<keyword evidence="3" id="KW-1185">Reference proteome</keyword>
<reference evidence="2 3" key="1">
    <citation type="submission" date="2013-11" db="EMBL/GenBank/DDBJ databases">
        <title>Genome sequencing of Stegodyphus mimosarum.</title>
        <authorList>
            <person name="Bechsgaard J."/>
        </authorList>
    </citation>
    <scope>NUCLEOTIDE SEQUENCE [LARGE SCALE GENOMIC DNA]</scope>
</reference>
<protein>
    <submittedName>
        <fullName evidence="2">Uncharacterized protein</fullName>
    </submittedName>
</protein>